<evidence type="ECO:0000256" key="4">
    <source>
        <dbReference type="ARBA" id="ARBA00022989"/>
    </source>
</evidence>
<feature type="domain" description="ABC3 transporter permease C-terminal" evidence="7">
    <location>
        <begin position="286"/>
        <end position="399"/>
    </location>
</feature>
<evidence type="ECO:0000259" key="8">
    <source>
        <dbReference type="Pfam" id="PF12704"/>
    </source>
</evidence>
<feature type="transmembrane region" description="Helical" evidence="6">
    <location>
        <begin position="662"/>
        <end position="685"/>
    </location>
</feature>
<dbReference type="Proteomes" id="UP001501411">
    <property type="component" value="Unassembled WGS sequence"/>
</dbReference>
<evidence type="ECO:0000256" key="3">
    <source>
        <dbReference type="ARBA" id="ARBA00022692"/>
    </source>
</evidence>
<proteinExistence type="predicted"/>
<keyword evidence="4 6" id="KW-1133">Transmembrane helix</keyword>
<dbReference type="RefSeq" id="WP_345230972.1">
    <property type="nucleotide sequence ID" value="NZ_BAABIQ010000006.1"/>
</dbReference>
<dbReference type="PANTHER" id="PTHR30572">
    <property type="entry name" value="MEMBRANE COMPONENT OF TRANSPORTER-RELATED"/>
    <property type="match status" value="1"/>
</dbReference>
<keyword evidence="2" id="KW-1003">Cell membrane</keyword>
<feature type="transmembrane region" description="Helical" evidence="6">
    <location>
        <begin position="283"/>
        <end position="302"/>
    </location>
</feature>
<evidence type="ECO:0000256" key="6">
    <source>
        <dbReference type="SAM" id="Phobius"/>
    </source>
</evidence>
<dbReference type="Pfam" id="PF12704">
    <property type="entry name" value="MacB_PCD"/>
    <property type="match status" value="1"/>
</dbReference>
<evidence type="ECO:0000256" key="1">
    <source>
        <dbReference type="ARBA" id="ARBA00004651"/>
    </source>
</evidence>
<comment type="subcellular location">
    <subcellularLocation>
        <location evidence="1">Cell membrane</location>
        <topology evidence="1">Multi-pass membrane protein</topology>
    </subcellularLocation>
</comment>
<dbReference type="InterPro" id="IPR050250">
    <property type="entry name" value="Macrolide_Exporter_MacB"/>
</dbReference>
<accession>A0ABP9AVP8</accession>
<sequence>MFKNYLKTAWRNIWKNKFFTSIHILGLTVGLAIGTLILIWVQDELTFDSFYPKSAQLYKLELFGGTGYSRQIWSVDVAPMGPLAKEAFPEVIDQARITSAGEFSLYRYGDEVFNGDHAVFVDPAFFSMFDLSIVNGKSSKPFIDDQSVVLTEKAARKYFGRSNALGKIILANDSIPLTVSAVIANFQPNSSFDYELMLPMSYHIKSERLKGHDIMNDFSTFNYELYLQLKPQTSISKLRQQLNQLHLAHKAEDTDVDYLIQPISENHLYQADGTDRGMKTVKIFIAIALVILLIACINYVNLSTARAMLRAKEVSTRKIIGAGKGQLFMQFILETVLLFLFVALLAIVLMSALMPIFNELSGKQLVLDFTNKQFWGIFFTAIGATLIASSIYPALLLSSFEPLKALKGKISNTIGDLLFRKILVVIQFVFSIVLIASTILITKQLHYMRTKDLGYNKDQVLGMGMHDLAVHYDAIKAELLKQPGISDVTRSMGNILWLGNITGDNHWDGKQSNTTFILHPVAVDYNFLSFYKMKLQQGKNFSGMPSDSSHFILNETAIKEAGIKEPIGKRFRLWDKEGTIIGVVKDFHFESMKNKIKPAIFYYAPEKANILQIKTTSVQAQQAINAAESQFKKYNASYPFSYLFLDDIFNYLYQGELHEATLFNYFSAIAIFLSCLGLLGLTVFTAQARTKEIGIRKVLGANTLNIVQLMAAGFLRLVLIAIAIALPIAWLAMHAWLASFAYRTELSLWIFIMAGIIAMLIAFLTISHHSIKAAITNPVKSLRNE</sequence>
<dbReference type="PANTHER" id="PTHR30572:SF18">
    <property type="entry name" value="ABC-TYPE MACROLIDE FAMILY EXPORT SYSTEM PERMEASE COMPONENT 2"/>
    <property type="match status" value="1"/>
</dbReference>
<feature type="domain" description="ABC3 transporter permease C-terminal" evidence="7">
    <location>
        <begin position="666"/>
        <end position="767"/>
    </location>
</feature>
<feature type="transmembrane region" description="Helical" evidence="6">
    <location>
        <begin position="706"/>
        <end position="726"/>
    </location>
</feature>
<reference evidence="10" key="1">
    <citation type="journal article" date="2019" name="Int. J. Syst. Evol. Microbiol.">
        <title>The Global Catalogue of Microorganisms (GCM) 10K type strain sequencing project: providing services to taxonomists for standard genome sequencing and annotation.</title>
        <authorList>
            <consortium name="The Broad Institute Genomics Platform"/>
            <consortium name="The Broad Institute Genome Sequencing Center for Infectious Disease"/>
            <person name="Wu L."/>
            <person name="Ma J."/>
        </authorList>
    </citation>
    <scope>NUCLEOTIDE SEQUENCE [LARGE SCALE GENOMIC DNA]</scope>
    <source>
        <strain evidence="10">JCM 18200</strain>
    </source>
</reference>
<dbReference type="Pfam" id="PF02687">
    <property type="entry name" value="FtsX"/>
    <property type="match status" value="2"/>
</dbReference>
<dbReference type="EMBL" id="BAABIQ010000006">
    <property type="protein sequence ID" value="GAA4786572.1"/>
    <property type="molecule type" value="Genomic_DNA"/>
</dbReference>
<keyword evidence="10" id="KW-1185">Reference proteome</keyword>
<evidence type="ECO:0000256" key="2">
    <source>
        <dbReference type="ARBA" id="ARBA00022475"/>
    </source>
</evidence>
<feature type="domain" description="MacB-like periplasmic core" evidence="8">
    <location>
        <begin position="20"/>
        <end position="245"/>
    </location>
</feature>
<evidence type="ECO:0000259" key="7">
    <source>
        <dbReference type="Pfam" id="PF02687"/>
    </source>
</evidence>
<feature type="transmembrane region" description="Helical" evidence="6">
    <location>
        <begin position="327"/>
        <end position="354"/>
    </location>
</feature>
<evidence type="ECO:0000256" key="5">
    <source>
        <dbReference type="ARBA" id="ARBA00023136"/>
    </source>
</evidence>
<organism evidence="9 10">
    <name type="scientific">Olivibacter ginsenosidimutans</name>
    <dbReference type="NCBI Taxonomy" id="1176537"/>
    <lineage>
        <taxon>Bacteria</taxon>
        <taxon>Pseudomonadati</taxon>
        <taxon>Bacteroidota</taxon>
        <taxon>Sphingobacteriia</taxon>
        <taxon>Sphingobacteriales</taxon>
        <taxon>Sphingobacteriaceae</taxon>
        <taxon>Olivibacter</taxon>
    </lineage>
</organism>
<gene>
    <name evidence="9" type="ORF">GCM10023231_13270</name>
</gene>
<keyword evidence="5 6" id="KW-0472">Membrane</keyword>
<feature type="transmembrane region" description="Helical" evidence="6">
    <location>
        <begin position="418"/>
        <end position="441"/>
    </location>
</feature>
<feature type="transmembrane region" description="Helical" evidence="6">
    <location>
        <begin position="746"/>
        <end position="766"/>
    </location>
</feature>
<evidence type="ECO:0000313" key="9">
    <source>
        <dbReference type="EMBL" id="GAA4786572.1"/>
    </source>
</evidence>
<feature type="transmembrane region" description="Helical" evidence="6">
    <location>
        <begin position="374"/>
        <end position="397"/>
    </location>
</feature>
<evidence type="ECO:0000313" key="10">
    <source>
        <dbReference type="Proteomes" id="UP001501411"/>
    </source>
</evidence>
<dbReference type="InterPro" id="IPR003838">
    <property type="entry name" value="ABC3_permease_C"/>
</dbReference>
<protein>
    <submittedName>
        <fullName evidence="9">ABC transporter permease</fullName>
    </submittedName>
</protein>
<name>A0ABP9AVP8_9SPHI</name>
<dbReference type="InterPro" id="IPR025857">
    <property type="entry name" value="MacB_PCD"/>
</dbReference>
<keyword evidence="3 6" id="KW-0812">Transmembrane</keyword>
<comment type="caution">
    <text evidence="9">The sequence shown here is derived from an EMBL/GenBank/DDBJ whole genome shotgun (WGS) entry which is preliminary data.</text>
</comment>
<feature type="transmembrane region" description="Helical" evidence="6">
    <location>
        <begin position="21"/>
        <end position="41"/>
    </location>
</feature>